<proteinExistence type="predicted"/>
<name>A0A7D5I6D4_9EURY</name>
<organism evidence="1 2">
    <name type="scientific">Methanolobus zinderi</name>
    <dbReference type="NCBI Taxonomy" id="536044"/>
    <lineage>
        <taxon>Archaea</taxon>
        <taxon>Methanobacteriati</taxon>
        <taxon>Methanobacteriota</taxon>
        <taxon>Stenosarchaea group</taxon>
        <taxon>Methanomicrobia</taxon>
        <taxon>Methanosarcinales</taxon>
        <taxon>Methanosarcinaceae</taxon>
        <taxon>Methanolobus</taxon>
    </lineage>
</organism>
<accession>A0A7D5I6D4</accession>
<dbReference type="EMBL" id="CP058215">
    <property type="protein sequence ID" value="QLC51184.1"/>
    <property type="molecule type" value="Genomic_DNA"/>
</dbReference>
<evidence type="ECO:0000313" key="2">
    <source>
        <dbReference type="Proteomes" id="UP000509594"/>
    </source>
</evidence>
<dbReference type="KEGG" id="mzi:HWN40_02265"/>
<protein>
    <submittedName>
        <fullName evidence="1">Uncharacterized protein</fullName>
    </submittedName>
</protein>
<reference evidence="1 2" key="1">
    <citation type="submission" date="2020-06" db="EMBL/GenBank/DDBJ databases">
        <title>Methanolobus halotolerans sp. nov., isolated from a saline lake Tus in Siberia.</title>
        <authorList>
            <person name="Shen Y."/>
            <person name="Chen S.-C."/>
            <person name="Lai M.-C."/>
            <person name="Huang H.-H."/>
            <person name="Chiu H.-H."/>
            <person name="Tang S.-L."/>
            <person name="Rogozin D.Y."/>
            <person name="Degermendzhy A.G."/>
        </authorList>
    </citation>
    <scope>NUCLEOTIDE SEQUENCE [LARGE SCALE GENOMIC DNA]</scope>
    <source>
        <strain evidence="1 2">DSM 21339</strain>
    </source>
</reference>
<gene>
    <name evidence="1" type="ORF">HWN40_02265</name>
</gene>
<dbReference type="AlphaFoldDB" id="A0A7D5I6D4"/>
<keyword evidence="2" id="KW-1185">Reference proteome</keyword>
<sequence>MASVIHAPCLIMNGNNIYGNCKVGV</sequence>
<dbReference type="Proteomes" id="UP000509594">
    <property type="component" value="Chromosome"/>
</dbReference>
<evidence type="ECO:0000313" key="1">
    <source>
        <dbReference type="EMBL" id="QLC51184.1"/>
    </source>
</evidence>